<comment type="similarity">
    <text evidence="2">Belongs to the GSP F family.</text>
</comment>
<dbReference type="HOGENOM" id="CLU_035032_2_1_7"/>
<feature type="transmembrane region" description="Helical" evidence="8">
    <location>
        <begin position="225"/>
        <end position="243"/>
    </location>
</feature>
<keyword evidence="7 8" id="KW-0472">Membrane</keyword>
<gene>
    <name evidence="10" type="ordered locus">DaAHT2_2388</name>
</gene>
<keyword evidence="6 8" id="KW-1133">Transmembrane helix</keyword>
<evidence type="ECO:0000256" key="3">
    <source>
        <dbReference type="ARBA" id="ARBA00022475"/>
    </source>
</evidence>
<name>D6Z766_DESAT</name>
<dbReference type="InterPro" id="IPR042094">
    <property type="entry name" value="T2SS_GspF_sf"/>
</dbReference>
<dbReference type="PRINTS" id="PR00812">
    <property type="entry name" value="BCTERIALGSPF"/>
</dbReference>
<dbReference type="FunCoup" id="D6Z766">
    <property type="interactions" value="33"/>
</dbReference>
<keyword evidence="5 8" id="KW-0812">Transmembrane</keyword>
<dbReference type="FunFam" id="1.20.81.30:FF:000001">
    <property type="entry name" value="Type II secretion system protein F"/>
    <property type="match status" value="2"/>
</dbReference>
<evidence type="ECO:0000256" key="1">
    <source>
        <dbReference type="ARBA" id="ARBA00004429"/>
    </source>
</evidence>
<comment type="subcellular location">
    <subcellularLocation>
        <location evidence="1">Cell inner membrane</location>
        <topology evidence="1">Multi-pass membrane protein</topology>
    </subcellularLocation>
</comment>
<feature type="transmembrane region" description="Helical" evidence="8">
    <location>
        <begin position="277"/>
        <end position="304"/>
    </location>
</feature>
<dbReference type="GO" id="GO:0005886">
    <property type="term" value="C:plasma membrane"/>
    <property type="evidence" value="ECO:0007669"/>
    <property type="project" value="UniProtKB-SubCell"/>
</dbReference>
<dbReference type="InterPro" id="IPR018076">
    <property type="entry name" value="T2SS_GspF_dom"/>
</dbReference>
<evidence type="ECO:0000259" key="9">
    <source>
        <dbReference type="Pfam" id="PF00482"/>
    </source>
</evidence>
<dbReference type="eggNOG" id="COG1459">
    <property type="taxonomic scope" value="Bacteria"/>
</dbReference>
<sequence length="404" mass="44341">MAKFDYQATTESGRRLAGTIEAASPDEATELLWAQGMAPEKVTRAKESDTSSLLDLLLAGKPVKPQDVVLFTKQLRTLLKAGVAITRSLEILQDQSEHPQIKRSLERMVTDIEEGATLEAAFRRHPKIFSKLYCSMIRAGEASGSLPEVLDRLSYILEHENKVKNDINTALAYPKIVSLALLGAFLFLLTMVIPQFVSTFDRAGIELPLPTVLSIAMYRLLTEHWLVLLVVLAAGFFGLRAYFNSAAGYVVKGHLLLRLPIVGPLFLRSAMSRFSSIFAILLASGVTVMESLAIISEVIGNGAISREFEKLKAKIEEGRGIGGPLRQARYFPPLVINMVEIGEESGSLDEMLQAVANHYDSEVEYAVKRLSDALGPILVVGLAAVVGFFALAIFMPMWDLTQMV</sequence>
<dbReference type="InterPro" id="IPR003004">
    <property type="entry name" value="GspF/PilC"/>
</dbReference>
<dbReference type="EMBL" id="CP001940">
    <property type="protein sequence ID" value="ADH87053.1"/>
    <property type="molecule type" value="Genomic_DNA"/>
</dbReference>
<protein>
    <submittedName>
        <fullName evidence="10">Type II secretion system F domain protein</fullName>
    </submittedName>
</protein>
<dbReference type="GO" id="GO:0015628">
    <property type="term" value="P:protein secretion by the type II secretion system"/>
    <property type="evidence" value="ECO:0007669"/>
    <property type="project" value="TreeGrafter"/>
</dbReference>
<evidence type="ECO:0000256" key="2">
    <source>
        <dbReference type="ARBA" id="ARBA00005745"/>
    </source>
</evidence>
<dbReference type="Proteomes" id="UP000001508">
    <property type="component" value="Chromosome"/>
</dbReference>
<evidence type="ECO:0000256" key="6">
    <source>
        <dbReference type="ARBA" id="ARBA00022989"/>
    </source>
</evidence>
<evidence type="ECO:0000313" key="10">
    <source>
        <dbReference type="EMBL" id="ADH87053.1"/>
    </source>
</evidence>
<feature type="domain" description="Type II secretion system protein GspF" evidence="9">
    <location>
        <begin position="71"/>
        <end position="194"/>
    </location>
</feature>
<evidence type="ECO:0000256" key="8">
    <source>
        <dbReference type="SAM" id="Phobius"/>
    </source>
</evidence>
<evidence type="ECO:0000256" key="4">
    <source>
        <dbReference type="ARBA" id="ARBA00022519"/>
    </source>
</evidence>
<keyword evidence="3" id="KW-1003">Cell membrane</keyword>
<feature type="transmembrane region" description="Helical" evidence="8">
    <location>
        <begin position="377"/>
        <end position="398"/>
    </location>
</feature>
<proteinExistence type="inferred from homology"/>
<dbReference type="KEGG" id="dak:DaAHT2_2388"/>
<feature type="transmembrane region" description="Helical" evidence="8">
    <location>
        <begin position="255"/>
        <end position="271"/>
    </location>
</feature>
<dbReference type="InParanoid" id="D6Z766"/>
<feature type="transmembrane region" description="Helical" evidence="8">
    <location>
        <begin position="176"/>
        <end position="197"/>
    </location>
</feature>
<dbReference type="Pfam" id="PF00482">
    <property type="entry name" value="T2SSF"/>
    <property type="match status" value="2"/>
</dbReference>
<organism evidence="10 11">
    <name type="scientific">Desulfurivibrio alkaliphilus (strain DSM 19089 / UNIQEM U267 / AHT2)</name>
    <dbReference type="NCBI Taxonomy" id="589865"/>
    <lineage>
        <taxon>Bacteria</taxon>
        <taxon>Pseudomonadati</taxon>
        <taxon>Thermodesulfobacteriota</taxon>
        <taxon>Desulfobulbia</taxon>
        <taxon>Desulfobulbales</taxon>
        <taxon>Desulfobulbaceae</taxon>
        <taxon>Desulfurivibrio</taxon>
    </lineage>
</organism>
<dbReference type="RefSeq" id="WP_013164566.1">
    <property type="nucleotide sequence ID" value="NC_014216.1"/>
</dbReference>
<feature type="domain" description="Type II secretion system protein GspF" evidence="9">
    <location>
        <begin position="274"/>
        <end position="396"/>
    </location>
</feature>
<dbReference type="OrthoDB" id="9805682at2"/>
<dbReference type="Gene3D" id="1.20.81.30">
    <property type="entry name" value="Type II secretion system (T2SS), domain F"/>
    <property type="match status" value="2"/>
</dbReference>
<evidence type="ECO:0000313" key="11">
    <source>
        <dbReference type="Proteomes" id="UP000001508"/>
    </source>
</evidence>
<keyword evidence="11" id="KW-1185">Reference proteome</keyword>
<dbReference type="PANTHER" id="PTHR30012">
    <property type="entry name" value="GENERAL SECRETION PATHWAY PROTEIN"/>
    <property type="match status" value="1"/>
</dbReference>
<evidence type="ECO:0000256" key="7">
    <source>
        <dbReference type="ARBA" id="ARBA00023136"/>
    </source>
</evidence>
<reference evidence="11" key="1">
    <citation type="submission" date="2010-02" db="EMBL/GenBank/DDBJ databases">
        <title>Complete sequence of Desulfurivibrio alkaliphilus AHT2.</title>
        <authorList>
            <consortium name="US DOE Joint Genome Institute"/>
            <person name="Pitluck S."/>
            <person name="Chertkov O."/>
            <person name="Detter J.C."/>
            <person name="Han C."/>
            <person name="Tapia R."/>
            <person name="Larimer F."/>
            <person name="Land M."/>
            <person name="Hauser L."/>
            <person name="Kyrpides N."/>
            <person name="Mikhailova N."/>
            <person name="Sorokin D.Y."/>
            <person name="Muyzer G."/>
            <person name="Woyke T."/>
        </authorList>
    </citation>
    <scope>NUCLEOTIDE SEQUENCE [LARGE SCALE GENOMIC DNA]</scope>
    <source>
        <strain evidence="11">DSM 19089 / UNIQEM U267 / AHT2</strain>
    </source>
</reference>
<keyword evidence="4" id="KW-0997">Cell inner membrane</keyword>
<dbReference type="PANTHER" id="PTHR30012:SF0">
    <property type="entry name" value="TYPE II SECRETION SYSTEM PROTEIN F-RELATED"/>
    <property type="match status" value="1"/>
</dbReference>
<dbReference type="STRING" id="589865.DaAHT2_2388"/>
<accession>D6Z766</accession>
<evidence type="ECO:0000256" key="5">
    <source>
        <dbReference type="ARBA" id="ARBA00022692"/>
    </source>
</evidence>
<dbReference type="AlphaFoldDB" id="D6Z766"/>